<dbReference type="AlphaFoldDB" id="A0A370DR14"/>
<feature type="active site" description="Charge relay system" evidence="4">
    <location>
        <position position="290"/>
    </location>
</feature>
<dbReference type="Pfam" id="PF00561">
    <property type="entry name" value="Abhydrolase_1"/>
    <property type="match status" value="1"/>
</dbReference>
<dbReference type="EMBL" id="QFXE01000005">
    <property type="protein sequence ID" value="RDH87450.1"/>
    <property type="molecule type" value="Genomic_DNA"/>
</dbReference>
<organism evidence="6 7">
    <name type="scientific">endosymbiont of Escarpia spicata</name>
    <dbReference type="NCBI Taxonomy" id="2200908"/>
    <lineage>
        <taxon>Bacteria</taxon>
        <taxon>Pseudomonadati</taxon>
        <taxon>Pseudomonadota</taxon>
        <taxon>Gammaproteobacteria</taxon>
        <taxon>sulfur-oxidizing symbionts</taxon>
    </lineage>
</organism>
<dbReference type="NCBIfam" id="NF008218">
    <property type="entry name" value="PRK10985.1"/>
    <property type="match status" value="1"/>
</dbReference>
<dbReference type="PANTHER" id="PTHR10794">
    <property type="entry name" value="ABHYDROLASE DOMAIN-CONTAINING PROTEIN"/>
    <property type="match status" value="1"/>
</dbReference>
<feature type="active site" description="Charge relay system" evidence="4">
    <location>
        <position position="138"/>
    </location>
</feature>
<dbReference type="PROSITE" id="PS01133">
    <property type="entry name" value="UPF0017"/>
    <property type="match status" value="1"/>
</dbReference>
<dbReference type="InterPro" id="IPR000073">
    <property type="entry name" value="AB_hydrolase_1"/>
</dbReference>
<evidence type="ECO:0000313" key="7">
    <source>
        <dbReference type="Proteomes" id="UP000254771"/>
    </source>
</evidence>
<evidence type="ECO:0000259" key="5">
    <source>
        <dbReference type="Pfam" id="PF00561"/>
    </source>
</evidence>
<name>A0A370DR14_9GAMM</name>
<sequence length="318" mass="35953">MIKRSTFKPAWWLPGPHMQTLWPVLARRRPAFSSVNERIELPDGDFLDIVWHDKQPGESVLVLHGLEGSIDSHYAGTLLQALELQGFNPVFMHFRGCSGEPNRLPRGYHSGETGDLDTIARLIEQRTDRPLSAAIGFSLGGNVLLKWLAEKSSGCRLKTAIAVSVPFRLGDCAARLERGLSRQYQNHLLRRMRRSYKARFSRIPSPLSVDVDRLDSFRTFDDEVTAPLHGFAGVDDYYGRSSSRQYLKQIEIPTLILHAEDDPFMWAGTIPDADELSSSVTLELSTHGGHVGFVAGVLPWRPRYWLEERIIDHLQEVL</sequence>
<feature type="domain" description="AB hydrolase-1" evidence="5">
    <location>
        <begin position="60"/>
        <end position="294"/>
    </location>
</feature>
<dbReference type="InterPro" id="IPR029058">
    <property type="entry name" value="AB_hydrolase_fold"/>
</dbReference>
<protein>
    <submittedName>
        <fullName evidence="6">Hydrolase</fullName>
    </submittedName>
</protein>
<dbReference type="InterPro" id="IPR000952">
    <property type="entry name" value="AB_hydrolase_4_CS"/>
</dbReference>
<accession>A0A370DR14</accession>
<dbReference type="PANTHER" id="PTHR10794:SF94">
    <property type="entry name" value="ESTERASE YHET-RELATED"/>
    <property type="match status" value="1"/>
</dbReference>
<keyword evidence="2" id="KW-0719">Serine esterase</keyword>
<dbReference type="Proteomes" id="UP000254771">
    <property type="component" value="Unassembled WGS sequence"/>
</dbReference>
<dbReference type="GO" id="GO:0034338">
    <property type="term" value="F:short-chain carboxylesterase activity"/>
    <property type="evidence" value="ECO:0007669"/>
    <property type="project" value="TreeGrafter"/>
</dbReference>
<dbReference type="PIRSF" id="PIRSF005211">
    <property type="entry name" value="Ab_hydro_YheT"/>
    <property type="match status" value="1"/>
</dbReference>
<reference evidence="6 7" key="1">
    <citation type="journal article" date="2018" name="ISME J.">
        <title>Endosymbiont genomes yield clues of tubeworm success.</title>
        <authorList>
            <person name="Li Y."/>
            <person name="Liles M.R."/>
            <person name="Halanych K.M."/>
        </authorList>
    </citation>
    <scope>NUCLEOTIDE SEQUENCE [LARGE SCALE GENOMIC DNA]</scope>
    <source>
        <strain evidence="6">A1462</strain>
    </source>
</reference>
<dbReference type="InterPro" id="IPR050960">
    <property type="entry name" value="AB_hydrolase_4_sf"/>
</dbReference>
<comment type="similarity">
    <text evidence="1">Belongs to the AB hydrolase superfamily. AB hydrolase 4 family.</text>
</comment>
<gene>
    <name evidence="6" type="ORF">DIZ78_02435</name>
</gene>
<evidence type="ECO:0000256" key="1">
    <source>
        <dbReference type="ARBA" id="ARBA00010884"/>
    </source>
</evidence>
<evidence type="ECO:0000256" key="2">
    <source>
        <dbReference type="ARBA" id="ARBA00022487"/>
    </source>
</evidence>
<dbReference type="InterPro" id="IPR012020">
    <property type="entry name" value="ABHD4"/>
</dbReference>
<evidence type="ECO:0000256" key="4">
    <source>
        <dbReference type="PIRSR" id="PIRSR005211-1"/>
    </source>
</evidence>
<evidence type="ECO:0000256" key="3">
    <source>
        <dbReference type="ARBA" id="ARBA00022801"/>
    </source>
</evidence>
<dbReference type="GO" id="GO:0047372">
    <property type="term" value="F:monoacylglycerol lipase activity"/>
    <property type="evidence" value="ECO:0007669"/>
    <property type="project" value="TreeGrafter"/>
</dbReference>
<evidence type="ECO:0000313" key="6">
    <source>
        <dbReference type="EMBL" id="RDH87450.1"/>
    </source>
</evidence>
<keyword evidence="3 6" id="KW-0378">Hydrolase</keyword>
<keyword evidence="7" id="KW-1185">Reference proteome</keyword>
<dbReference type="SUPFAM" id="SSF53474">
    <property type="entry name" value="alpha/beta-Hydrolases"/>
    <property type="match status" value="1"/>
</dbReference>
<feature type="active site" description="Charge relay system" evidence="4">
    <location>
        <position position="262"/>
    </location>
</feature>
<dbReference type="Gene3D" id="3.40.50.1820">
    <property type="entry name" value="alpha/beta hydrolase"/>
    <property type="match status" value="1"/>
</dbReference>
<comment type="caution">
    <text evidence="6">The sequence shown here is derived from an EMBL/GenBank/DDBJ whole genome shotgun (WGS) entry which is preliminary data.</text>
</comment>
<proteinExistence type="inferred from homology"/>